<evidence type="ECO:0000313" key="3">
    <source>
        <dbReference type="Proteomes" id="UP001501692"/>
    </source>
</evidence>
<name>A0ABP9HLR7_9FLAO</name>
<accession>A0ABP9HLR7</accession>
<evidence type="ECO:0000313" key="2">
    <source>
        <dbReference type="EMBL" id="GAA4973139.1"/>
    </source>
</evidence>
<comment type="caution">
    <text evidence="2">The sequence shown here is derived from an EMBL/GenBank/DDBJ whole genome shotgun (WGS) entry which is preliminary data.</text>
</comment>
<sequence>MIKFFRKIRYNLMETGKTSKYVKYAIGEIILVVIGILIALTINNWNETRKANNNEITLLQKLQEENSINLESLIYDVDYRKNMPKIIEDFTFFLEKENLEKENDSLPYFFEKILRSTSYTFTNSSLVNYVKLHNSSYSAFTKELTTLQAFQKDLELISEKAVDIKIKNLFETLENDIDFYSLEIKSFNTLKSLRFKNRIFLISGIEQEISYHFDKTLKQQQKVDSLITSRLKY</sequence>
<dbReference type="Pfam" id="PF19578">
    <property type="entry name" value="DUF6090"/>
    <property type="match status" value="1"/>
</dbReference>
<keyword evidence="1" id="KW-1133">Transmembrane helix</keyword>
<evidence type="ECO:0000256" key="1">
    <source>
        <dbReference type="SAM" id="Phobius"/>
    </source>
</evidence>
<organism evidence="2 3">
    <name type="scientific">Algibacter aquimarinus</name>
    <dbReference type="NCBI Taxonomy" id="1136748"/>
    <lineage>
        <taxon>Bacteria</taxon>
        <taxon>Pseudomonadati</taxon>
        <taxon>Bacteroidota</taxon>
        <taxon>Flavobacteriia</taxon>
        <taxon>Flavobacteriales</taxon>
        <taxon>Flavobacteriaceae</taxon>
        <taxon>Algibacter</taxon>
    </lineage>
</organism>
<dbReference type="EMBL" id="BAABJK010000007">
    <property type="protein sequence ID" value="GAA4973139.1"/>
    <property type="molecule type" value="Genomic_DNA"/>
</dbReference>
<dbReference type="InterPro" id="IPR045749">
    <property type="entry name" value="DUF6090"/>
</dbReference>
<proteinExistence type="predicted"/>
<dbReference type="Proteomes" id="UP001501692">
    <property type="component" value="Unassembled WGS sequence"/>
</dbReference>
<keyword evidence="1" id="KW-0812">Transmembrane</keyword>
<gene>
    <name evidence="2" type="ORF">GCM10023315_24460</name>
</gene>
<protein>
    <submittedName>
        <fullName evidence="2">Uncharacterized protein</fullName>
    </submittedName>
</protein>
<keyword evidence="3" id="KW-1185">Reference proteome</keyword>
<feature type="transmembrane region" description="Helical" evidence="1">
    <location>
        <begin position="21"/>
        <end position="42"/>
    </location>
</feature>
<keyword evidence="1" id="KW-0472">Membrane</keyword>
<dbReference type="RefSeq" id="WP_345169066.1">
    <property type="nucleotide sequence ID" value="NZ_BAABJK010000007.1"/>
</dbReference>
<reference evidence="3" key="1">
    <citation type="journal article" date="2019" name="Int. J. Syst. Evol. Microbiol.">
        <title>The Global Catalogue of Microorganisms (GCM) 10K type strain sequencing project: providing services to taxonomists for standard genome sequencing and annotation.</title>
        <authorList>
            <consortium name="The Broad Institute Genomics Platform"/>
            <consortium name="The Broad Institute Genome Sequencing Center for Infectious Disease"/>
            <person name="Wu L."/>
            <person name="Ma J."/>
        </authorList>
    </citation>
    <scope>NUCLEOTIDE SEQUENCE [LARGE SCALE GENOMIC DNA]</scope>
    <source>
        <strain evidence="3">JCM 18287</strain>
    </source>
</reference>